<evidence type="ECO:0000256" key="7">
    <source>
        <dbReference type="ARBA" id="ARBA00023211"/>
    </source>
</evidence>
<feature type="transmembrane region" description="Helical" evidence="8">
    <location>
        <begin position="37"/>
        <end position="58"/>
    </location>
</feature>
<keyword evidence="5 8" id="KW-0406">Ion transport</keyword>
<keyword evidence="10" id="KW-1185">Reference proteome</keyword>
<dbReference type="HAMAP" id="MF_01521">
    <property type="entry name" value="MntP_pump"/>
    <property type="match status" value="1"/>
</dbReference>
<keyword evidence="7 8" id="KW-0464">Manganese</keyword>
<comment type="similarity">
    <text evidence="8">Belongs to the MntP (TC 9.B.29) family.</text>
</comment>
<organism evidence="9 10">
    <name type="scientific">Youngiibacter multivorans</name>
    <dbReference type="NCBI Taxonomy" id="937251"/>
    <lineage>
        <taxon>Bacteria</taxon>
        <taxon>Bacillati</taxon>
        <taxon>Bacillota</taxon>
        <taxon>Clostridia</taxon>
        <taxon>Eubacteriales</taxon>
        <taxon>Clostridiaceae</taxon>
        <taxon>Youngiibacter</taxon>
    </lineage>
</organism>
<dbReference type="InterPro" id="IPR022929">
    <property type="entry name" value="Put_MntP"/>
</dbReference>
<reference evidence="9 10" key="1">
    <citation type="submission" date="2021-03" db="EMBL/GenBank/DDBJ databases">
        <title>Genomic Encyclopedia of Type Strains, Phase IV (KMG-IV): sequencing the most valuable type-strain genomes for metagenomic binning, comparative biology and taxonomic classification.</title>
        <authorList>
            <person name="Goeker M."/>
        </authorList>
    </citation>
    <scope>NUCLEOTIDE SEQUENCE [LARGE SCALE GENOMIC DNA]</scope>
    <source>
        <strain evidence="9 10">DSM 6139</strain>
    </source>
</reference>
<dbReference type="InterPro" id="IPR003810">
    <property type="entry name" value="Mntp/YtaF"/>
</dbReference>
<evidence type="ECO:0000256" key="3">
    <source>
        <dbReference type="ARBA" id="ARBA00022692"/>
    </source>
</evidence>
<keyword evidence="1 8" id="KW-0813">Transport</keyword>
<feature type="transmembrane region" description="Helical" evidence="8">
    <location>
        <begin position="106"/>
        <end position="126"/>
    </location>
</feature>
<evidence type="ECO:0000256" key="6">
    <source>
        <dbReference type="ARBA" id="ARBA00023136"/>
    </source>
</evidence>
<evidence type="ECO:0000256" key="4">
    <source>
        <dbReference type="ARBA" id="ARBA00022989"/>
    </source>
</evidence>
<proteinExistence type="inferred from homology"/>
<keyword evidence="6 8" id="KW-0472">Membrane</keyword>
<dbReference type="RefSeq" id="WP_209460249.1">
    <property type="nucleotide sequence ID" value="NZ_JAGGKC010000023.1"/>
</dbReference>
<sequence length="190" mass="20715">MELWEIMFLAAGVSMDAFAAAICKGMSARDAENKHSLLTGIFFGGFQAFMPLAGYFLAKSFSGYITTFDHWISFALLFIIGAKMIKESRDSKDEESHCDEVFSLKSLTILAIATSIDALAVGVTFAFLEVSILPSVTIIGITTFLFSYFGVRIGTALGSRMQKLAELFGGTILIFIGLRILLTHLNIVSL</sequence>
<dbReference type="EMBL" id="JAGGKC010000023">
    <property type="protein sequence ID" value="MBP1920071.1"/>
    <property type="molecule type" value="Genomic_DNA"/>
</dbReference>
<feature type="transmembrane region" description="Helical" evidence="8">
    <location>
        <begin position="163"/>
        <end position="182"/>
    </location>
</feature>
<keyword evidence="2 8" id="KW-1003">Cell membrane</keyword>
<protein>
    <recommendedName>
        <fullName evidence="8">Putative manganese efflux pump MntP</fullName>
    </recommendedName>
</protein>
<gene>
    <name evidence="8" type="primary">mntP</name>
    <name evidence="9" type="ORF">J2Z34_002569</name>
</gene>
<evidence type="ECO:0000256" key="8">
    <source>
        <dbReference type="HAMAP-Rule" id="MF_01521"/>
    </source>
</evidence>
<name>A0ABS4G685_9CLOT</name>
<dbReference type="Pfam" id="PF02659">
    <property type="entry name" value="Mntp"/>
    <property type="match status" value="1"/>
</dbReference>
<dbReference type="PANTHER" id="PTHR35529">
    <property type="entry name" value="MANGANESE EFFLUX PUMP MNTP-RELATED"/>
    <property type="match status" value="1"/>
</dbReference>
<comment type="function">
    <text evidence="8">Probably functions as a manganese efflux pump.</text>
</comment>
<evidence type="ECO:0000256" key="2">
    <source>
        <dbReference type="ARBA" id="ARBA00022475"/>
    </source>
</evidence>
<accession>A0ABS4G685</accession>
<comment type="subcellular location">
    <subcellularLocation>
        <location evidence="8">Cell membrane</location>
        <topology evidence="8">Multi-pass membrane protein</topology>
    </subcellularLocation>
</comment>
<feature type="transmembrane region" description="Helical" evidence="8">
    <location>
        <begin position="64"/>
        <end position="85"/>
    </location>
</feature>
<dbReference type="PANTHER" id="PTHR35529:SF1">
    <property type="entry name" value="MANGANESE EFFLUX PUMP MNTP-RELATED"/>
    <property type="match status" value="1"/>
</dbReference>
<keyword evidence="4 8" id="KW-1133">Transmembrane helix</keyword>
<evidence type="ECO:0000256" key="1">
    <source>
        <dbReference type="ARBA" id="ARBA00022448"/>
    </source>
</evidence>
<evidence type="ECO:0000313" key="9">
    <source>
        <dbReference type="EMBL" id="MBP1920071.1"/>
    </source>
</evidence>
<comment type="caution">
    <text evidence="9">The sequence shown here is derived from an EMBL/GenBank/DDBJ whole genome shotgun (WGS) entry which is preliminary data.</text>
</comment>
<evidence type="ECO:0000256" key="5">
    <source>
        <dbReference type="ARBA" id="ARBA00023065"/>
    </source>
</evidence>
<feature type="transmembrane region" description="Helical" evidence="8">
    <location>
        <begin position="132"/>
        <end position="151"/>
    </location>
</feature>
<dbReference type="Proteomes" id="UP001519271">
    <property type="component" value="Unassembled WGS sequence"/>
</dbReference>
<keyword evidence="3 8" id="KW-0812">Transmembrane</keyword>
<evidence type="ECO:0000313" key="10">
    <source>
        <dbReference type="Proteomes" id="UP001519271"/>
    </source>
</evidence>
<feature type="transmembrane region" description="Helical" evidence="8">
    <location>
        <begin position="6"/>
        <end position="25"/>
    </location>
</feature>